<proteinExistence type="predicted"/>
<dbReference type="Gene3D" id="3.40.50.150">
    <property type="entry name" value="Vaccinia Virus protein VP39"/>
    <property type="match status" value="1"/>
</dbReference>
<evidence type="ECO:0000259" key="1">
    <source>
        <dbReference type="Pfam" id="PF13649"/>
    </source>
</evidence>
<evidence type="ECO:0000313" key="2">
    <source>
        <dbReference type="EMBL" id="BDT58190.1"/>
    </source>
</evidence>
<dbReference type="EMBL" id="AP026966">
    <property type="protein sequence ID" value="BDT58190.1"/>
    <property type="molecule type" value="Genomic_DNA"/>
</dbReference>
<dbReference type="Pfam" id="PF13649">
    <property type="entry name" value="Methyltransf_25"/>
    <property type="match status" value="1"/>
</dbReference>
<sequence length="202" mass="22608">MPHPSTAAAYDQLAERWLDGVFDGSNGLRQHQRALAFLAPAAGGWALNVGCGCSSRFNRLLRTHGLRIEGVDVSARMLELARAADPEVVLHHADIRDWPLPRSYRFMTAWDSIWHVRLAQQRALMRKLLRALEPGGVFIFSAGGTDEAGEHVDATMGPELRYSTLGIRGLLALIHEADCDCRHLEFDQHPEQHLFVIVQRRA</sequence>
<dbReference type="InterPro" id="IPR029063">
    <property type="entry name" value="SAM-dependent_MTases_sf"/>
</dbReference>
<gene>
    <name evidence="2" type="ORF">MasN3_16840</name>
</gene>
<evidence type="ECO:0000313" key="3">
    <source>
        <dbReference type="Proteomes" id="UP001163336"/>
    </source>
</evidence>
<dbReference type="Proteomes" id="UP001163336">
    <property type="component" value="Chromosome"/>
</dbReference>
<name>A0ABN6TAM5_9BURK</name>
<dbReference type="InterPro" id="IPR041698">
    <property type="entry name" value="Methyltransf_25"/>
</dbReference>
<dbReference type="CDD" id="cd02440">
    <property type="entry name" value="AdoMet_MTases"/>
    <property type="match status" value="1"/>
</dbReference>
<reference evidence="2" key="1">
    <citation type="submission" date="2022-11" db="EMBL/GenBank/DDBJ databases">
        <title>Isolation and characterization of PLA-degrading bacterium Massilia sp. from Antarctic soil.</title>
        <authorList>
            <person name="Sato K."/>
            <person name="Gomez-Fuentes C."/>
            <person name="Ahmad S.A."/>
            <person name="Zulkharnain A."/>
        </authorList>
    </citation>
    <scope>NUCLEOTIDE SEQUENCE</scope>
    <source>
        <strain evidence="2">N-3</strain>
    </source>
</reference>
<protein>
    <recommendedName>
        <fullName evidence="1">Methyltransferase domain-containing protein</fullName>
    </recommendedName>
</protein>
<accession>A0ABN6TAM5</accession>
<dbReference type="SUPFAM" id="SSF53335">
    <property type="entry name" value="S-adenosyl-L-methionine-dependent methyltransferases"/>
    <property type="match status" value="1"/>
</dbReference>
<dbReference type="RefSeq" id="WP_281913539.1">
    <property type="nucleotide sequence ID" value="NZ_AP026966.1"/>
</dbReference>
<organism evidence="2 3">
    <name type="scientific">Massilia varians</name>
    <dbReference type="NCBI Taxonomy" id="457921"/>
    <lineage>
        <taxon>Bacteria</taxon>
        <taxon>Pseudomonadati</taxon>
        <taxon>Pseudomonadota</taxon>
        <taxon>Betaproteobacteria</taxon>
        <taxon>Burkholderiales</taxon>
        <taxon>Oxalobacteraceae</taxon>
        <taxon>Telluria group</taxon>
        <taxon>Massilia</taxon>
    </lineage>
</organism>
<feature type="domain" description="Methyltransferase" evidence="1">
    <location>
        <begin position="47"/>
        <end position="136"/>
    </location>
</feature>
<keyword evidence="3" id="KW-1185">Reference proteome</keyword>